<gene>
    <name evidence="1" type="ORF">H8717_13865</name>
</gene>
<dbReference type="Proteomes" id="UP000658131">
    <property type="component" value="Unassembled WGS sequence"/>
</dbReference>
<name>A0ABR7NME7_9FIRM</name>
<comment type="caution">
    <text evidence="1">The sequence shown here is derived from an EMBL/GenBank/DDBJ whole genome shotgun (WGS) entry which is preliminary data.</text>
</comment>
<evidence type="ECO:0000313" key="2">
    <source>
        <dbReference type="Proteomes" id="UP000658131"/>
    </source>
</evidence>
<accession>A0ABR7NME7</accession>
<organism evidence="1 2">
    <name type="scientific">Yanshouia hominis</name>
    <dbReference type="NCBI Taxonomy" id="2763673"/>
    <lineage>
        <taxon>Bacteria</taxon>
        <taxon>Bacillati</taxon>
        <taxon>Bacillota</taxon>
        <taxon>Clostridia</taxon>
        <taxon>Eubacteriales</taxon>
        <taxon>Oscillospiraceae</taxon>
        <taxon>Yanshouia</taxon>
    </lineage>
</organism>
<reference evidence="1 2" key="1">
    <citation type="submission" date="2020-08" db="EMBL/GenBank/DDBJ databases">
        <title>Genome public.</title>
        <authorList>
            <person name="Liu C."/>
            <person name="Sun Q."/>
        </authorList>
    </citation>
    <scope>NUCLEOTIDE SEQUENCE [LARGE SCALE GENOMIC DNA]</scope>
    <source>
        <strain evidence="1 2">BX1</strain>
    </source>
</reference>
<dbReference type="EMBL" id="JACRTB010000033">
    <property type="protein sequence ID" value="MBC8577484.1"/>
    <property type="molecule type" value="Genomic_DNA"/>
</dbReference>
<protein>
    <recommendedName>
        <fullName evidence="3">Glycosyltransferase</fullName>
    </recommendedName>
</protein>
<dbReference type="RefSeq" id="WP_262400887.1">
    <property type="nucleotide sequence ID" value="NZ_JACRTB010000033.1"/>
</dbReference>
<sequence length="375" mass="43466">MNSLKHCGTQMRLPGKPGAKNRMLKKILNQYKTWTPKVATKNIIYHAFNRERRRSFGDANTNLTFYVIRSINDRSKFYTGPIHNLLANYFYVLSHLQYAQIQGWTPVIDQVNYPVYNKMESPVMGTSNPWEYFWEQPCGFSLEEVYRSKSVVLSKRSWFGQWDMGYDAANYTDRRLIGRYHRLAEMTPLNRPTLLRVNQAKEQLLPCDGKILGVSFRFDGHALNNPHPGPGHPIQPSIDELIMVVRSRLDEWGMRYVFLASDEEHAVRRFQNEFGDRLLVLRRSRCCEGNRYGPENPNPMYLPGSLYQTSLDYLTEMELLACCDALIGSVTSGLRYAVVKNNGRYEQTEILDCGRFPDPKRNRSGSAVYRSEEQS</sequence>
<evidence type="ECO:0008006" key="3">
    <source>
        <dbReference type="Google" id="ProtNLM"/>
    </source>
</evidence>
<proteinExistence type="predicted"/>
<keyword evidence="2" id="KW-1185">Reference proteome</keyword>
<dbReference type="Gene3D" id="3.40.50.11350">
    <property type="match status" value="1"/>
</dbReference>
<evidence type="ECO:0000313" key="1">
    <source>
        <dbReference type="EMBL" id="MBC8577484.1"/>
    </source>
</evidence>